<evidence type="ECO:0000313" key="2">
    <source>
        <dbReference type="EMBL" id="CUH51990.1"/>
    </source>
</evidence>
<gene>
    <name evidence="2" type="ORF">SHM7688_01430</name>
</gene>
<sequence length="86" mass="10490">MKLLSNYLNHLDFDLQEALLAKERVIELFEIRRAAYQRAEYHYSVAKEEFRDASVLMANLNQRIGELQSERFQFEEEWDDWKKPHQ</sequence>
<name>A0A0P1ENZ8_9RHOB</name>
<proteinExistence type="predicted"/>
<feature type="coiled-coil region" evidence="1">
    <location>
        <begin position="50"/>
        <end position="77"/>
    </location>
</feature>
<accession>A0A0P1ENZ8</accession>
<evidence type="ECO:0000256" key="1">
    <source>
        <dbReference type="SAM" id="Coils"/>
    </source>
</evidence>
<dbReference type="EMBL" id="CYPW01000010">
    <property type="protein sequence ID" value="CUH51990.1"/>
    <property type="molecule type" value="Genomic_DNA"/>
</dbReference>
<dbReference type="Proteomes" id="UP000054823">
    <property type="component" value="Unassembled WGS sequence"/>
</dbReference>
<keyword evidence="1" id="KW-0175">Coiled coil</keyword>
<evidence type="ECO:0000313" key="3">
    <source>
        <dbReference type="Proteomes" id="UP000054823"/>
    </source>
</evidence>
<dbReference type="RefSeq" id="WP_058239226.1">
    <property type="nucleotide sequence ID" value="NZ_CYPW01000010.1"/>
</dbReference>
<keyword evidence="3" id="KW-1185">Reference proteome</keyword>
<protein>
    <submittedName>
        <fullName evidence="2">Uncharacterized protein</fullName>
    </submittedName>
</protein>
<reference evidence="2 3" key="1">
    <citation type="submission" date="2015-09" db="EMBL/GenBank/DDBJ databases">
        <authorList>
            <consortium name="Swine Surveillance"/>
        </authorList>
    </citation>
    <scope>NUCLEOTIDE SEQUENCE [LARGE SCALE GENOMIC DNA]</scope>
    <source>
        <strain evidence="2 3">CECT 7688</strain>
    </source>
</reference>
<organism evidence="2 3">
    <name type="scientific">Shimia marina</name>
    <dbReference type="NCBI Taxonomy" id="321267"/>
    <lineage>
        <taxon>Bacteria</taxon>
        <taxon>Pseudomonadati</taxon>
        <taxon>Pseudomonadota</taxon>
        <taxon>Alphaproteobacteria</taxon>
        <taxon>Rhodobacterales</taxon>
        <taxon>Roseobacteraceae</taxon>
    </lineage>
</organism>
<dbReference type="AlphaFoldDB" id="A0A0P1ENZ8"/>